<evidence type="ECO:0000256" key="2">
    <source>
        <dbReference type="SAM" id="SignalP"/>
    </source>
</evidence>
<protein>
    <recommendedName>
        <fullName evidence="5">PsiF repeat-containing protein</fullName>
    </recommendedName>
</protein>
<dbReference type="EMBL" id="WMBQ01000002">
    <property type="protein sequence ID" value="MTD95658.1"/>
    <property type="molecule type" value="Genomic_DNA"/>
</dbReference>
<proteinExistence type="predicted"/>
<evidence type="ECO:0008006" key="5">
    <source>
        <dbReference type="Google" id="ProtNLM"/>
    </source>
</evidence>
<evidence type="ECO:0000313" key="4">
    <source>
        <dbReference type="Proteomes" id="UP000440694"/>
    </source>
</evidence>
<feature type="chain" id="PRO_5026135380" description="PsiF repeat-containing protein" evidence="2">
    <location>
        <begin position="25"/>
        <end position="90"/>
    </location>
</feature>
<name>A0A6I3KMW8_9HYPH</name>
<dbReference type="RefSeq" id="WP_154740180.1">
    <property type="nucleotide sequence ID" value="NZ_WMBQ01000002.1"/>
</dbReference>
<keyword evidence="4" id="KW-1185">Reference proteome</keyword>
<organism evidence="3 4">
    <name type="scientific">Hyphomicrobium album</name>
    <dbReference type="NCBI Taxonomy" id="2665159"/>
    <lineage>
        <taxon>Bacteria</taxon>
        <taxon>Pseudomonadati</taxon>
        <taxon>Pseudomonadota</taxon>
        <taxon>Alphaproteobacteria</taxon>
        <taxon>Hyphomicrobiales</taxon>
        <taxon>Hyphomicrobiaceae</taxon>
        <taxon>Hyphomicrobium</taxon>
    </lineage>
</organism>
<evidence type="ECO:0000256" key="1">
    <source>
        <dbReference type="SAM" id="MobiDB-lite"/>
    </source>
</evidence>
<comment type="caution">
    <text evidence="3">The sequence shown here is derived from an EMBL/GenBank/DDBJ whole genome shotgun (WGS) entry which is preliminary data.</text>
</comment>
<gene>
    <name evidence="3" type="ORF">GIW81_15065</name>
</gene>
<keyword evidence="2" id="KW-0732">Signal</keyword>
<feature type="signal peptide" evidence="2">
    <location>
        <begin position="1"/>
        <end position="24"/>
    </location>
</feature>
<feature type="region of interest" description="Disordered" evidence="1">
    <location>
        <begin position="27"/>
        <end position="56"/>
    </location>
</feature>
<accession>A0A6I3KMW8</accession>
<dbReference type="Proteomes" id="UP000440694">
    <property type="component" value="Unassembled WGS sequence"/>
</dbReference>
<feature type="compositionally biased region" description="Low complexity" evidence="1">
    <location>
        <begin position="27"/>
        <end position="47"/>
    </location>
</feature>
<sequence>MSRIAKASMIAIAGALLISATALADPGTSATANTPAGTTPTATTTTGSINLDPSPEQRMKDCMAIWDRGTHMTKQQWRRTCKTTLGEFMD</sequence>
<dbReference type="AlphaFoldDB" id="A0A6I3KMW8"/>
<reference evidence="3 4" key="1">
    <citation type="submission" date="2019-11" db="EMBL/GenBank/DDBJ databases">
        <title>Identification of a novel strain.</title>
        <authorList>
            <person name="Xu Q."/>
            <person name="Wang G."/>
        </authorList>
    </citation>
    <scope>NUCLEOTIDE SEQUENCE [LARGE SCALE GENOMIC DNA]</scope>
    <source>
        <strain evidence="4">xq</strain>
    </source>
</reference>
<evidence type="ECO:0000313" key="3">
    <source>
        <dbReference type="EMBL" id="MTD95658.1"/>
    </source>
</evidence>